<dbReference type="Proteomes" id="UP001176940">
    <property type="component" value="Unassembled WGS sequence"/>
</dbReference>
<accession>A0ABN9M858</accession>
<dbReference type="SUPFAM" id="SSF57667">
    <property type="entry name" value="beta-beta-alpha zinc fingers"/>
    <property type="match status" value="1"/>
</dbReference>
<gene>
    <name evidence="4" type="ORF">RIMI_LOCUS16669806</name>
</gene>
<protein>
    <recommendedName>
        <fullName evidence="3">C2H2-type domain-containing protein</fullName>
    </recommendedName>
</protein>
<keyword evidence="1" id="KW-0863">Zinc-finger</keyword>
<dbReference type="InterPro" id="IPR013087">
    <property type="entry name" value="Znf_C2H2_type"/>
</dbReference>
<dbReference type="PROSITE" id="PS00028">
    <property type="entry name" value="ZINC_FINGER_C2H2_1"/>
    <property type="match status" value="1"/>
</dbReference>
<evidence type="ECO:0000256" key="1">
    <source>
        <dbReference type="PROSITE-ProRule" id="PRU00042"/>
    </source>
</evidence>
<feature type="non-terminal residue" evidence="4">
    <location>
        <position position="231"/>
    </location>
</feature>
<keyword evidence="1" id="KW-0862">Zinc</keyword>
<dbReference type="InterPro" id="IPR036236">
    <property type="entry name" value="Znf_C2H2_sf"/>
</dbReference>
<keyword evidence="5" id="KW-1185">Reference proteome</keyword>
<dbReference type="PROSITE" id="PS50157">
    <property type="entry name" value="ZINC_FINGER_C2H2_2"/>
    <property type="match status" value="1"/>
</dbReference>
<name>A0ABN9M858_9NEOB</name>
<dbReference type="EMBL" id="CAUEEQ010047021">
    <property type="protein sequence ID" value="CAJ0959009.1"/>
    <property type="molecule type" value="Genomic_DNA"/>
</dbReference>
<evidence type="ECO:0000259" key="3">
    <source>
        <dbReference type="PROSITE" id="PS50157"/>
    </source>
</evidence>
<organism evidence="4 5">
    <name type="scientific">Ranitomeya imitator</name>
    <name type="common">mimic poison frog</name>
    <dbReference type="NCBI Taxonomy" id="111125"/>
    <lineage>
        <taxon>Eukaryota</taxon>
        <taxon>Metazoa</taxon>
        <taxon>Chordata</taxon>
        <taxon>Craniata</taxon>
        <taxon>Vertebrata</taxon>
        <taxon>Euteleostomi</taxon>
        <taxon>Amphibia</taxon>
        <taxon>Batrachia</taxon>
        <taxon>Anura</taxon>
        <taxon>Neobatrachia</taxon>
        <taxon>Hyloidea</taxon>
        <taxon>Dendrobatidae</taxon>
        <taxon>Dendrobatinae</taxon>
        <taxon>Ranitomeya</taxon>
    </lineage>
</organism>
<evidence type="ECO:0000313" key="5">
    <source>
        <dbReference type="Proteomes" id="UP001176940"/>
    </source>
</evidence>
<sequence>MSTKDVTVKTEKPEYVLQPALWNQEAKNAAEKRTDGGPKKVPAEICVVIGENHNQQNIEKPEDVHPGPWKSKAKNAAEKKMEGGTEKKPAEVCVVIGENHTQQKNEKTEDLLQPALWKKTAKNAAEKKMEDGAEKVPAEICVVIGENHNQQNIVADSPERHTVVVSREASWSGGSRPRSIPPRISTSSPGSYECGICRKKYKYYNCFQTHVRAHIDNEVASVEGVVQGSKY</sequence>
<feature type="compositionally biased region" description="Basic and acidic residues" evidence="2">
    <location>
        <begin position="75"/>
        <end position="85"/>
    </location>
</feature>
<keyword evidence="1" id="KW-0479">Metal-binding</keyword>
<evidence type="ECO:0000313" key="4">
    <source>
        <dbReference type="EMBL" id="CAJ0959009.1"/>
    </source>
</evidence>
<feature type="domain" description="C2H2-type" evidence="3">
    <location>
        <begin position="192"/>
        <end position="219"/>
    </location>
</feature>
<evidence type="ECO:0000256" key="2">
    <source>
        <dbReference type="SAM" id="MobiDB-lite"/>
    </source>
</evidence>
<comment type="caution">
    <text evidence="4">The sequence shown here is derived from an EMBL/GenBank/DDBJ whole genome shotgun (WGS) entry which is preliminary data.</text>
</comment>
<proteinExistence type="predicted"/>
<reference evidence="4" key="1">
    <citation type="submission" date="2023-07" db="EMBL/GenBank/DDBJ databases">
        <authorList>
            <person name="Stuckert A."/>
        </authorList>
    </citation>
    <scope>NUCLEOTIDE SEQUENCE</scope>
</reference>
<feature type="region of interest" description="Disordered" evidence="2">
    <location>
        <begin position="52"/>
        <end position="85"/>
    </location>
</feature>